<keyword evidence="5" id="KW-0653">Protein transport</keyword>
<gene>
    <name evidence="8" type="ORF">METBISCDRAFT_26437</name>
</gene>
<proteinExistence type="inferred from homology"/>
<dbReference type="Gene3D" id="6.10.140.1230">
    <property type="match status" value="1"/>
</dbReference>
<evidence type="ECO:0000256" key="7">
    <source>
        <dbReference type="SAM" id="MobiDB-lite"/>
    </source>
</evidence>
<dbReference type="PANTHER" id="PTHR22761">
    <property type="entry name" value="CHARGED MULTIVESICULAR BODY PROTEIN"/>
    <property type="match status" value="1"/>
</dbReference>
<dbReference type="OrthoDB" id="441172at2759"/>
<keyword evidence="9" id="KW-1185">Reference proteome</keyword>
<dbReference type="GO" id="GO:0006900">
    <property type="term" value="P:vesicle budding from membrane"/>
    <property type="evidence" value="ECO:0007669"/>
    <property type="project" value="TreeGrafter"/>
</dbReference>
<dbReference type="Pfam" id="PF03357">
    <property type="entry name" value="Snf7"/>
    <property type="match status" value="1"/>
</dbReference>
<dbReference type="InterPro" id="IPR005024">
    <property type="entry name" value="Snf7_fam"/>
</dbReference>
<dbReference type="GO" id="GO:0005771">
    <property type="term" value="C:multivesicular body"/>
    <property type="evidence" value="ECO:0007669"/>
    <property type="project" value="TreeGrafter"/>
</dbReference>
<keyword evidence="6" id="KW-0472">Membrane</keyword>
<name>A0A4P9ZFI4_9ASCO</name>
<evidence type="ECO:0000313" key="9">
    <source>
        <dbReference type="Proteomes" id="UP000268321"/>
    </source>
</evidence>
<reference evidence="9" key="1">
    <citation type="journal article" date="2018" name="Nat. Microbiol.">
        <title>Leveraging single-cell genomics to expand the fungal tree of life.</title>
        <authorList>
            <person name="Ahrendt S.R."/>
            <person name="Quandt C.A."/>
            <person name="Ciobanu D."/>
            <person name="Clum A."/>
            <person name="Salamov A."/>
            <person name="Andreopoulos B."/>
            <person name="Cheng J.F."/>
            <person name="Woyke T."/>
            <person name="Pelin A."/>
            <person name="Henrissat B."/>
            <person name="Reynolds N.K."/>
            <person name="Benny G.L."/>
            <person name="Smith M.E."/>
            <person name="James T.Y."/>
            <person name="Grigoriev I.V."/>
        </authorList>
    </citation>
    <scope>NUCLEOTIDE SEQUENCE [LARGE SCALE GENOMIC DNA]</scope>
    <source>
        <strain evidence="9">Baker2002</strain>
    </source>
</reference>
<evidence type="ECO:0008006" key="10">
    <source>
        <dbReference type="Google" id="ProtNLM"/>
    </source>
</evidence>
<evidence type="ECO:0000256" key="5">
    <source>
        <dbReference type="ARBA" id="ARBA00022927"/>
    </source>
</evidence>
<protein>
    <recommendedName>
        <fullName evidence="10">Snf7-domain-containing protein</fullName>
    </recommendedName>
</protein>
<dbReference type="GO" id="GO:0015031">
    <property type="term" value="P:protein transport"/>
    <property type="evidence" value="ECO:0007669"/>
    <property type="project" value="UniProtKB-KW"/>
</dbReference>
<dbReference type="PANTHER" id="PTHR22761:SF5">
    <property type="entry name" value="CHARGED MULTIVESICULAR BODY PROTEIN 6"/>
    <property type="match status" value="1"/>
</dbReference>
<sequence length="210" mass="23583">MGNQSSRPTFTAQDKAIFQLKKQRDALKQYQKKLYVVIEKQTEGARAALREGKPEKAKLYLKLKKQQQSVVNATYEQLANLEGLIGTIEFKLIEKDVLDGLTQGNKVLKRLNAEMSIDKIDKVMDDIEDEVMRVDEISELLGNKLSDSQELEVDEELQALESEVIGKKDAIAAIPELPPAQKVPDMPRIPNSVPVEERETEELLNAPLAA</sequence>
<evidence type="ECO:0000256" key="6">
    <source>
        <dbReference type="ARBA" id="ARBA00023136"/>
    </source>
</evidence>
<dbReference type="AlphaFoldDB" id="A0A4P9ZFI4"/>
<dbReference type="EMBL" id="ML004439">
    <property type="protein sequence ID" value="RKP31633.1"/>
    <property type="molecule type" value="Genomic_DNA"/>
</dbReference>
<comment type="subcellular location">
    <subcellularLocation>
        <location evidence="1">Endosome membrane</location>
    </subcellularLocation>
</comment>
<comment type="similarity">
    <text evidence="2">Belongs to the SNF7 family.</text>
</comment>
<dbReference type="GO" id="GO:0000815">
    <property type="term" value="C:ESCRT III complex"/>
    <property type="evidence" value="ECO:0007669"/>
    <property type="project" value="TreeGrafter"/>
</dbReference>
<organism evidence="8 9">
    <name type="scientific">Metschnikowia bicuspidata</name>
    <dbReference type="NCBI Taxonomy" id="27322"/>
    <lineage>
        <taxon>Eukaryota</taxon>
        <taxon>Fungi</taxon>
        <taxon>Dikarya</taxon>
        <taxon>Ascomycota</taxon>
        <taxon>Saccharomycotina</taxon>
        <taxon>Pichiomycetes</taxon>
        <taxon>Metschnikowiaceae</taxon>
        <taxon>Metschnikowia</taxon>
    </lineage>
</organism>
<evidence type="ECO:0000256" key="4">
    <source>
        <dbReference type="ARBA" id="ARBA00022753"/>
    </source>
</evidence>
<evidence type="ECO:0000256" key="1">
    <source>
        <dbReference type="ARBA" id="ARBA00004608"/>
    </source>
</evidence>
<accession>A0A4P9ZFI4</accession>
<keyword evidence="3" id="KW-0813">Transport</keyword>
<dbReference type="Proteomes" id="UP000268321">
    <property type="component" value="Unassembled WGS sequence"/>
</dbReference>
<evidence type="ECO:0000256" key="3">
    <source>
        <dbReference type="ARBA" id="ARBA00022448"/>
    </source>
</evidence>
<keyword evidence="4" id="KW-0967">Endosome</keyword>
<evidence type="ECO:0000256" key="2">
    <source>
        <dbReference type="ARBA" id="ARBA00006190"/>
    </source>
</evidence>
<feature type="region of interest" description="Disordered" evidence="7">
    <location>
        <begin position="179"/>
        <end position="210"/>
    </location>
</feature>
<evidence type="ECO:0000313" key="8">
    <source>
        <dbReference type="EMBL" id="RKP31633.1"/>
    </source>
</evidence>
<dbReference type="GO" id="GO:0032511">
    <property type="term" value="P:late endosome to vacuole transport via multivesicular body sorting pathway"/>
    <property type="evidence" value="ECO:0007669"/>
    <property type="project" value="TreeGrafter"/>
</dbReference>